<dbReference type="InterPro" id="IPR011109">
    <property type="entry name" value="DNA_bind_recombinase_dom"/>
</dbReference>
<evidence type="ECO:0008006" key="5">
    <source>
        <dbReference type="Google" id="ProtNLM"/>
    </source>
</evidence>
<reference evidence="4" key="1">
    <citation type="submission" date="2016-04" db="EMBL/GenBank/DDBJ databases">
        <authorList>
            <person name="Strapagiel D."/>
            <person name="Borowka P."/>
            <person name="Marciniak B."/>
            <person name="Bakula Z."/>
            <person name="Van Ingen J."/>
            <person name="Safianowska A."/>
            <person name="Dziadek J."/>
            <person name="Jagielski T."/>
        </authorList>
    </citation>
    <scope>NUCLEOTIDE SEQUENCE [LARGE SCALE GENOMIC DNA]</scope>
    <source>
        <strain evidence="4">1010001458</strain>
    </source>
</reference>
<feature type="domain" description="Recombinase" evidence="2">
    <location>
        <begin position="173"/>
        <end position="315"/>
    </location>
</feature>
<dbReference type="InterPro" id="IPR050639">
    <property type="entry name" value="SSR_resolvase"/>
</dbReference>
<evidence type="ECO:0000313" key="4">
    <source>
        <dbReference type="Proteomes" id="UP000077342"/>
    </source>
</evidence>
<dbReference type="CDD" id="cd00338">
    <property type="entry name" value="Ser_Recombinase"/>
    <property type="match status" value="1"/>
</dbReference>
<dbReference type="InterPro" id="IPR006119">
    <property type="entry name" value="Resolv_N"/>
</dbReference>
<comment type="caution">
    <text evidence="3">The sequence shown here is derived from an EMBL/GenBank/DDBJ whole genome shotgun (WGS) entry which is preliminary data.</text>
</comment>
<dbReference type="PANTHER" id="PTHR30461">
    <property type="entry name" value="DNA-INVERTASE FROM LAMBDOID PROPHAGE"/>
    <property type="match status" value="1"/>
</dbReference>
<organism evidence="3 4">
    <name type="scientific">Mycobacterium ostraviense</name>
    <dbReference type="NCBI Taxonomy" id="2738409"/>
    <lineage>
        <taxon>Bacteria</taxon>
        <taxon>Bacillati</taxon>
        <taxon>Actinomycetota</taxon>
        <taxon>Actinomycetes</taxon>
        <taxon>Mycobacteriales</taxon>
        <taxon>Mycobacteriaceae</taxon>
        <taxon>Mycobacterium</taxon>
    </lineage>
</organism>
<dbReference type="AlphaFoldDB" id="A0A162FQ89"/>
<dbReference type="PROSITE" id="PS51736">
    <property type="entry name" value="RECOMBINASES_3"/>
    <property type="match status" value="1"/>
</dbReference>
<dbReference type="Gene3D" id="3.90.1750.20">
    <property type="entry name" value="Putative Large Serine Recombinase, Chain B, Domain 2"/>
    <property type="match status" value="1"/>
</dbReference>
<dbReference type="EMBL" id="LWCI01000036">
    <property type="protein sequence ID" value="KZS67026.1"/>
    <property type="molecule type" value="Genomic_DNA"/>
</dbReference>
<dbReference type="Proteomes" id="UP000077342">
    <property type="component" value="Unassembled WGS sequence"/>
</dbReference>
<dbReference type="Pfam" id="PF07508">
    <property type="entry name" value="Recombinase"/>
    <property type="match status" value="1"/>
</dbReference>
<accession>A0A162FQ89</accession>
<dbReference type="PANTHER" id="PTHR30461:SF23">
    <property type="entry name" value="DNA RECOMBINASE-RELATED"/>
    <property type="match status" value="1"/>
</dbReference>
<dbReference type="InterPro" id="IPR038109">
    <property type="entry name" value="DNA_bind_recomb_sf"/>
</dbReference>
<evidence type="ECO:0000259" key="1">
    <source>
        <dbReference type="PROSITE" id="PS51736"/>
    </source>
</evidence>
<evidence type="ECO:0000313" key="3">
    <source>
        <dbReference type="EMBL" id="KZS67026.1"/>
    </source>
</evidence>
<dbReference type="PROSITE" id="PS51737">
    <property type="entry name" value="RECOMBINASE_DNA_BIND"/>
    <property type="match status" value="1"/>
</dbReference>
<dbReference type="InterPro" id="IPR025827">
    <property type="entry name" value="Zn_ribbon_recom_dom"/>
</dbReference>
<evidence type="ECO:0000259" key="2">
    <source>
        <dbReference type="PROSITE" id="PS51737"/>
    </source>
</evidence>
<dbReference type="InterPro" id="IPR036162">
    <property type="entry name" value="Resolvase-like_N_sf"/>
</dbReference>
<dbReference type="SMART" id="SM00857">
    <property type="entry name" value="Resolvase"/>
    <property type="match status" value="1"/>
</dbReference>
<sequence length="739" mass="81889">MTEPTKIRPAHLRREAWVYVRQSTMTQVRENTESLQRQYELVERAHRLGWSADRVHVIDNDLGCSGAEATARVGFQGLVAAVGLGQVGLVLGIEVSRLARRNADWYHLLDLCAMTDTLIADADGLYHPGDYNDRLVLGLKGTMSEAELHVLRSRLDAGLRHKAARGELRQLLPVGLDYDEDGRIVLSPDEAVRAAIAAVFDRFDELGSARQVVLSLRGDGLRLPRRSAGARLIRWAEATYPAVHDFLTNPAYGGAFVFGRTKVSRRLDETGRIVARERELPREEWEVTIPEHHPGYVSWQTYLANRERLRANARAPRGQGGGAVREGRALLQGLVVCGKCGRRMLVSYSGPSGRVPRYVCAQGLRLYGSARSCQSLSGRRLDAAVVEEMFTVLQPAALAATAAALAEAEDQHARRVRAFELAVERARYEAERAHRQFDVVEPENRLVARSLESDWEARLVTLRQAEADLDTQRSRRPAVLTEEEVAWLSGAGADLRAVFDAETTTIRERKQLLRLLVSEVVITVDRDAATAAVRIRWEGGANSDVTIALPRRGVDSAIRTEADTLERIRRLAVHYDDATIARLLARQGVMTATGLAFTRDRVGSLRRKHGIAGPIEPVVPVGDDVHMVSIAEAETLLGTSRATLYRWLASGFIRGEQQGPGGPWRIRVDAELRAKITPDTPEGWVGLEQAARRLDLAKQTVLDRIRRGELNAVHVNRGQRKGLAIQLPLTENTLFTTAP</sequence>
<dbReference type="GO" id="GO:0003677">
    <property type="term" value="F:DNA binding"/>
    <property type="evidence" value="ECO:0007669"/>
    <property type="project" value="InterPro"/>
</dbReference>
<dbReference type="Gene3D" id="3.40.50.1390">
    <property type="entry name" value="Resolvase, N-terminal catalytic domain"/>
    <property type="match status" value="1"/>
</dbReference>
<gene>
    <name evidence="3" type="ORF">A4G28_27065</name>
</gene>
<dbReference type="GO" id="GO:0000150">
    <property type="term" value="F:DNA strand exchange activity"/>
    <property type="evidence" value="ECO:0007669"/>
    <property type="project" value="InterPro"/>
</dbReference>
<dbReference type="Pfam" id="PF00239">
    <property type="entry name" value="Resolvase"/>
    <property type="match status" value="1"/>
</dbReference>
<dbReference type="InterPro" id="IPR041657">
    <property type="entry name" value="HTH_17"/>
</dbReference>
<feature type="domain" description="Resolvase/invertase-type recombinase catalytic" evidence="1">
    <location>
        <begin position="15"/>
        <end position="166"/>
    </location>
</feature>
<dbReference type="RefSeq" id="WP_075509472.1">
    <property type="nucleotide sequence ID" value="NZ_CP089224.1"/>
</dbReference>
<dbReference type="Pfam" id="PF12728">
    <property type="entry name" value="HTH_17"/>
    <property type="match status" value="1"/>
</dbReference>
<keyword evidence="4" id="KW-1185">Reference proteome</keyword>
<proteinExistence type="predicted"/>
<protein>
    <recommendedName>
        <fullName evidence="5">Recombinase family protein</fullName>
    </recommendedName>
</protein>
<dbReference type="SUPFAM" id="SSF53041">
    <property type="entry name" value="Resolvase-like"/>
    <property type="match status" value="1"/>
</dbReference>
<name>A0A162FQ89_9MYCO</name>
<dbReference type="Pfam" id="PF13408">
    <property type="entry name" value="Zn_ribbon_recom"/>
    <property type="match status" value="1"/>
</dbReference>